<dbReference type="CDD" id="cd06225">
    <property type="entry name" value="HAMP"/>
    <property type="match status" value="1"/>
</dbReference>
<keyword evidence="7 14" id="KW-0812">Transmembrane</keyword>
<organism evidence="17 18">
    <name type="scientific">Blautia pseudococcoides</name>
    <dbReference type="NCBI Taxonomy" id="1796616"/>
    <lineage>
        <taxon>Bacteria</taxon>
        <taxon>Bacillati</taxon>
        <taxon>Bacillota</taxon>
        <taxon>Clostridia</taxon>
        <taxon>Lachnospirales</taxon>
        <taxon>Lachnospiraceae</taxon>
        <taxon>Blautia</taxon>
    </lineage>
</organism>
<dbReference type="Gene3D" id="3.30.565.10">
    <property type="entry name" value="Histidine kinase-like ATPase, C-terminal domain"/>
    <property type="match status" value="1"/>
</dbReference>
<evidence type="ECO:0000256" key="2">
    <source>
        <dbReference type="ARBA" id="ARBA00004651"/>
    </source>
</evidence>
<keyword evidence="18" id="KW-1185">Reference proteome</keyword>
<keyword evidence="9 17" id="KW-0418">Kinase</keyword>
<evidence type="ECO:0000256" key="12">
    <source>
        <dbReference type="ARBA" id="ARBA00023012"/>
    </source>
</evidence>
<evidence type="ECO:0000259" key="16">
    <source>
        <dbReference type="PROSITE" id="PS50885"/>
    </source>
</evidence>
<dbReference type="Gene3D" id="6.10.340.10">
    <property type="match status" value="1"/>
</dbReference>
<dbReference type="PANTHER" id="PTHR45528:SF1">
    <property type="entry name" value="SENSOR HISTIDINE KINASE CPXA"/>
    <property type="match status" value="1"/>
</dbReference>
<dbReference type="InterPro" id="IPR005467">
    <property type="entry name" value="His_kinase_dom"/>
</dbReference>
<dbReference type="Pfam" id="PF00672">
    <property type="entry name" value="HAMP"/>
    <property type="match status" value="1"/>
</dbReference>
<keyword evidence="10" id="KW-0067">ATP-binding</keyword>
<feature type="transmembrane region" description="Helical" evidence="14">
    <location>
        <begin position="150"/>
        <end position="171"/>
    </location>
</feature>
<evidence type="ECO:0000256" key="14">
    <source>
        <dbReference type="SAM" id="Phobius"/>
    </source>
</evidence>
<evidence type="ECO:0000313" key="17">
    <source>
        <dbReference type="EMBL" id="ANU75559.1"/>
    </source>
</evidence>
<dbReference type="CDD" id="cd00082">
    <property type="entry name" value="HisKA"/>
    <property type="match status" value="1"/>
</dbReference>
<keyword evidence="13 14" id="KW-0472">Membrane</keyword>
<dbReference type="PROSITE" id="PS50885">
    <property type="entry name" value="HAMP"/>
    <property type="match status" value="1"/>
</dbReference>
<dbReference type="InterPro" id="IPR050398">
    <property type="entry name" value="HssS/ArlS-like"/>
</dbReference>
<dbReference type="EC" id="2.7.13.3" evidence="3"/>
<dbReference type="STRING" id="1796616.A4V09_07125"/>
<evidence type="ECO:0000256" key="9">
    <source>
        <dbReference type="ARBA" id="ARBA00022777"/>
    </source>
</evidence>
<name>A0A1C7IAK6_9FIRM</name>
<dbReference type="OrthoDB" id="9792991at2"/>
<dbReference type="PROSITE" id="PS50109">
    <property type="entry name" value="HIS_KIN"/>
    <property type="match status" value="1"/>
</dbReference>
<dbReference type="EMBL" id="CP015405">
    <property type="protein sequence ID" value="ANU75559.1"/>
    <property type="molecule type" value="Genomic_DNA"/>
</dbReference>
<dbReference type="SMART" id="SM00388">
    <property type="entry name" value="HisKA"/>
    <property type="match status" value="1"/>
</dbReference>
<dbReference type="InterPro" id="IPR003661">
    <property type="entry name" value="HisK_dim/P_dom"/>
</dbReference>
<evidence type="ECO:0000256" key="4">
    <source>
        <dbReference type="ARBA" id="ARBA00022475"/>
    </source>
</evidence>
<gene>
    <name evidence="17" type="ORF">A4V09_07125</name>
</gene>
<evidence type="ECO:0000256" key="10">
    <source>
        <dbReference type="ARBA" id="ARBA00022840"/>
    </source>
</evidence>
<evidence type="ECO:0000256" key="8">
    <source>
        <dbReference type="ARBA" id="ARBA00022741"/>
    </source>
</evidence>
<protein>
    <recommendedName>
        <fullName evidence="3">histidine kinase</fullName>
        <ecNumber evidence="3">2.7.13.3</ecNumber>
    </recommendedName>
</protein>
<evidence type="ECO:0000256" key="7">
    <source>
        <dbReference type="ARBA" id="ARBA00022692"/>
    </source>
</evidence>
<evidence type="ECO:0000256" key="1">
    <source>
        <dbReference type="ARBA" id="ARBA00000085"/>
    </source>
</evidence>
<dbReference type="InterPro" id="IPR003660">
    <property type="entry name" value="HAMP_dom"/>
</dbReference>
<dbReference type="Pfam" id="PF00512">
    <property type="entry name" value="HisKA"/>
    <property type="match status" value="1"/>
</dbReference>
<dbReference type="SUPFAM" id="SSF47384">
    <property type="entry name" value="Homodimeric domain of signal transducing histidine kinase"/>
    <property type="match status" value="1"/>
</dbReference>
<sequence>MARETSRRNSIYTQLLRLLIVSAFAALAMFGFLDIAGQYLTDCYVEGTNYVEKKNQRYVVKLQKYVEQQELSTRDTSKLNAWVKKQQLLFIRVYKDEILVFNSEYQGQEIWEEEIAAENYAWESSYMVEFSDGTAEVIITGAYIYQFYNYVMLGEIILSFVLFLLFVLMGIRRKMDYIRKLSDEIGILEGGSLDYKITVKGKDELSELAEGLDNMRLSFVSLIQQEAEMVRENQRVVTEMSHDLRTPVTSIMLYTEILKKGKYKSEVQFQEYLDKIDLKAHRMKQLTDHLFEYSLIAGEGEIELEKPEQYEVLFYDLFSETCSFLGQKGFQVVFHVDWVDSVVQISTDYVMRIFDNVTSNIVKYADPLAPVEISSVQEEHMVGFSVKNSIQRSGKKPESTGIGIQNINNMMQKMGGKSIVQEDEKQFRLVILFPCLENKC</sequence>
<dbReference type="PANTHER" id="PTHR45528">
    <property type="entry name" value="SENSOR HISTIDINE KINASE CPXA"/>
    <property type="match status" value="1"/>
</dbReference>
<dbReference type="KEGG" id="byl:A4V09_07125"/>
<feature type="domain" description="Histidine kinase" evidence="15">
    <location>
        <begin position="239"/>
        <end position="437"/>
    </location>
</feature>
<evidence type="ECO:0000256" key="11">
    <source>
        <dbReference type="ARBA" id="ARBA00022989"/>
    </source>
</evidence>
<evidence type="ECO:0000256" key="13">
    <source>
        <dbReference type="ARBA" id="ARBA00023136"/>
    </source>
</evidence>
<dbReference type="Proteomes" id="UP000092574">
    <property type="component" value="Chromosome"/>
</dbReference>
<dbReference type="Gene3D" id="1.10.287.130">
    <property type="match status" value="1"/>
</dbReference>
<keyword evidence="11 14" id="KW-1133">Transmembrane helix</keyword>
<evidence type="ECO:0000256" key="6">
    <source>
        <dbReference type="ARBA" id="ARBA00022679"/>
    </source>
</evidence>
<dbReference type="GO" id="GO:0005886">
    <property type="term" value="C:plasma membrane"/>
    <property type="evidence" value="ECO:0007669"/>
    <property type="project" value="UniProtKB-SubCell"/>
</dbReference>
<evidence type="ECO:0000256" key="5">
    <source>
        <dbReference type="ARBA" id="ARBA00022553"/>
    </source>
</evidence>
<reference evidence="17" key="1">
    <citation type="submission" date="2017-04" db="EMBL/GenBank/DDBJ databases">
        <title>Complete Genome Sequences of Twelve Strains of a Stable Defined Moderately Diverse Mouse Microbiota 2 (sDMDMm2).</title>
        <authorList>
            <person name="Uchimura Y."/>
            <person name="Wyss M."/>
            <person name="Brugiroux S."/>
            <person name="Limenitakis J.P."/>
            <person name="Stecher B."/>
            <person name="McCoy K.D."/>
            <person name="Macpherson A.J."/>
        </authorList>
    </citation>
    <scope>NUCLEOTIDE SEQUENCE</scope>
    <source>
        <strain evidence="17">YL58</strain>
    </source>
</reference>
<dbReference type="GO" id="GO:0000155">
    <property type="term" value="F:phosphorelay sensor kinase activity"/>
    <property type="evidence" value="ECO:0007669"/>
    <property type="project" value="InterPro"/>
</dbReference>
<comment type="catalytic activity">
    <reaction evidence="1">
        <text>ATP + protein L-histidine = ADP + protein N-phospho-L-histidine.</text>
        <dbReference type="EC" id="2.7.13.3"/>
    </reaction>
</comment>
<feature type="transmembrane region" description="Helical" evidence="14">
    <location>
        <begin position="12"/>
        <end position="32"/>
    </location>
</feature>
<dbReference type="InterPro" id="IPR036097">
    <property type="entry name" value="HisK_dim/P_sf"/>
</dbReference>
<comment type="subcellular location">
    <subcellularLocation>
        <location evidence="2">Cell membrane</location>
        <topology evidence="2">Multi-pass membrane protein</topology>
    </subcellularLocation>
</comment>
<evidence type="ECO:0000256" key="3">
    <source>
        <dbReference type="ARBA" id="ARBA00012438"/>
    </source>
</evidence>
<dbReference type="GO" id="GO:0005524">
    <property type="term" value="F:ATP binding"/>
    <property type="evidence" value="ECO:0007669"/>
    <property type="project" value="UniProtKB-KW"/>
</dbReference>
<feature type="domain" description="HAMP" evidence="16">
    <location>
        <begin position="172"/>
        <end position="224"/>
    </location>
</feature>
<dbReference type="SUPFAM" id="SSF55874">
    <property type="entry name" value="ATPase domain of HSP90 chaperone/DNA topoisomerase II/histidine kinase"/>
    <property type="match status" value="1"/>
</dbReference>
<keyword evidence="8" id="KW-0547">Nucleotide-binding</keyword>
<keyword evidence="5" id="KW-0597">Phosphoprotein</keyword>
<dbReference type="InterPro" id="IPR036890">
    <property type="entry name" value="HATPase_C_sf"/>
</dbReference>
<dbReference type="AlphaFoldDB" id="A0A1C7IAK6"/>
<accession>A0A1C7IAK6</accession>
<proteinExistence type="predicted"/>
<keyword evidence="4" id="KW-1003">Cell membrane</keyword>
<keyword evidence="6" id="KW-0808">Transferase</keyword>
<keyword evidence="12" id="KW-0902">Two-component regulatory system</keyword>
<evidence type="ECO:0000313" key="18">
    <source>
        <dbReference type="Proteomes" id="UP000092574"/>
    </source>
</evidence>
<evidence type="ECO:0000259" key="15">
    <source>
        <dbReference type="PROSITE" id="PS50109"/>
    </source>
</evidence>